<protein>
    <submittedName>
        <fullName evidence="2">Uncharacterized protein</fullName>
    </submittedName>
</protein>
<feature type="transmembrane region" description="Helical" evidence="1">
    <location>
        <begin position="385"/>
        <end position="404"/>
    </location>
</feature>
<feature type="transmembrane region" description="Helical" evidence="1">
    <location>
        <begin position="186"/>
        <end position="204"/>
    </location>
</feature>
<feature type="transmembrane region" description="Helical" evidence="1">
    <location>
        <begin position="155"/>
        <end position="174"/>
    </location>
</feature>
<organism evidence="2 3">
    <name type="scientific">Zestosphaera tikiterensis</name>
    <dbReference type="NCBI Taxonomy" id="1973259"/>
    <lineage>
        <taxon>Archaea</taxon>
        <taxon>Thermoproteota</taxon>
        <taxon>Thermoprotei</taxon>
        <taxon>Desulfurococcales</taxon>
        <taxon>Desulfurococcaceae</taxon>
        <taxon>Zestosphaera</taxon>
    </lineage>
</organism>
<keyword evidence="1" id="KW-1133">Transmembrane helix</keyword>
<feature type="transmembrane region" description="Helical" evidence="1">
    <location>
        <begin position="12"/>
        <end position="31"/>
    </location>
</feature>
<dbReference type="Proteomes" id="UP000244093">
    <property type="component" value="Unassembled WGS sequence"/>
</dbReference>
<reference evidence="2 3" key="1">
    <citation type="journal article" date="2018" name="Syst. Appl. Microbiol.">
        <title>A new symbiotic nanoarchaeote (Candidatus Nanoclepta minutus) and its host (Zestosphaera tikiterensis gen. nov., sp. nov.) from a New Zealand hot spring.</title>
        <authorList>
            <person name="St John E."/>
            <person name="Liu Y."/>
            <person name="Podar M."/>
            <person name="Stott M.B."/>
            <person name="Meneghin J."/>
            <person name="Chen Z."/>
            <person name="Lagutin K."/>
            <person name="Mitchell K."/>
            <person name="Reysenbach A.L."/>
        </authorList>
    </citation>
    <scope>NUCLEOTIDE SEQUENCE [LARGE SCALE GENOMIC DNA]</scope>
    <source>
        <strain evidence="2">NZ3</strain>
    </source>
</reference>
<name>A0A2R7Y2Z8_9CREN</name>
<evidence type="ECO:0000256" key="1">
    <source>
        <dbReference type="SAM" id="Phobius"/>
    </source>
</evidence>
<evidence type="ECO:0000313" key="3">
    <source>
        <dbReference type="Proteomes" id="UP000244093"/>
    </source>
</evidence>
<evidence type="ECO:0000313" key="2">
    <source>
        <dbReference type="EMBL" id="PUA31926.1"/>
    </source>
</evidence>
<comment type="caution">
    <text evidence="2">The sequence shown here is derived from an EMBL/GenBank/DDBJ whole genome shotgun (WGS) entry which is preliminary data.</text>
</comment>
<feature type="transmembrane region" description="Helical" evidence="1">
    <location>
        <begin position="69"/>
        <end position="86"/>
    </location>
</feature>
<dbReference type="AlphaFoldDB" id="A0A2R7Y2Z8"/>
<keyword evidence="1" id="KW-0812">Transmembrane</keyword>
<keyword evidence="1" id="KW-0472">Membrane</keyword>
<feature type="transmembrane region" description="Helical" evidence="1">
    <location>
        <begin position="43"/>
        <end position="62"/>
    </location>
</feature>
<feature type="transmembrane region" description="Helical" evidence="1">
    <location>
        <begin position="259"/>
        <end position="277"/>
    </location>
</feature>
<feature type="transmembrane region" description="Helical" evidence="1">
    <location>
        <begin position="210"/>
        <end position="227"/>
    </location>
</feature>
<feature type="transmembrane region" description="Helical" evidence="1">
    <location>
        <begin position="234"/>
        <end position="253"/>
    </location>
</feature>
<feature type="transmembrane region" description="Helical" evidence="1">
    <location>
        <begin position="410"/>
        <end position="433"/>
    </location>
</feature>
<proteinExistence type="predicted"/>
<feature type="transmembrane region" description="Helical" evidence="1">
    <location>
        <begin position="289"/>
        <end position="311"/>
    </location>
</feature>
<accession>A0A2R7Y2Z8</accession>
<feature type="transmembrane region" description="Helical" evidence="1">
    <location>
        <begin position="356"/>
        <end position="373"/>
    </location>
</feature>
<dbReference type="EMBL" id="NBVN01000005">
    <property type="protein sequence ID" value="PUA31926.1"/>
    <property type="molecule type" value="Genomic_DNA"/>
</dbReference>
<gene>
    <name evidence="2" type="ORF">B7O98_08025</name>
</gene>
<sequence length="604" mass="68282">MVNHQDKNKLLVLIFLEFTLAFFMLDLNFRASSLVDNWPLEGVLIETIIVLMAISIAAWLIFRKVTPSLIFASIITLSLYIAMPVVKYSNGKGIYGIGDPAAHYSFGMWIIEWGHVATNNELYYSSQYGTHPGNGIIPAVVHITAGLDLPLTTSMYLMMTAGYILYLIFLLCLVKRLSSAHINSYSKYLLLLSIMFFNTYFPPYYGGVELSYGFVGLLLYTVVLSLLKTKDYFPSKTLTIFLLGYIGLLLTHYSTTVIITFYLVLTFLTSIILDIFLHMRSKMSVSIALLPAVVFLCYELIVDILLISSTLHFGLQRLVSLYISELEMAEKAMEKYPALTFLDLVKYLLSKNVKPLVILSSISMYMVLLPMFTRLRLRRNNHFKFLALLFLSSLPTWILGWAGTGEFMSGARAIMLIQFVYVLNILSITYDILESKRYGKVGSSLMSVIAFTLIISGFIFNYGLPLGPLLQSKEGDLFMYPVSSQGAVTPWVLHSIEYTNKFLKYEDPDFLCLVPYIGYGLCDLLWESPKIPKHGFISPPSIASEDVIKLIDGYTNVVVPIPSSDKVLPGPIGYKSYYLIPYNYCLNRCKGKIYTNGLYNLFTR</sequence>
<feature type="transmembrane region" description="Helical" evidence="1">
    <location>
        <begin position="445"/>
        <end position="464"/>
    </location>
</feature>